<feature type="region of interest" description="Disordered" evidence="1">
    <location>
        <begin position="138"/>
        <end position="169"/>
    </location>
</feature>
<dbReference type="SUPFAM" id="SSF52799">
    <property type="entry name" value="(Phosphotyrosine protein) phosphatases II"/>
    <property type="match status" value="2"/>
</dbReference>
<protein>
    <recommendedName>
        <fullName evidence="4">Tyrosine specific protein phosphatases domain-containing protein</fullName>
    </recommendedName>
</protein>
<dbReference type="InterPro" id="IPR029021">
    <property type="entry name" value="Prot-tyrosine_phosphatase-like"/>
</dbReference>
<dbReference type="STRING" id="97972.A0A2V1DFK3"/>
<feature type="compositionally biased region" description="Low complexity" evidence="1">
    <location>
        <begin position="54"/>
        <end position="66"/>
    </location>
</feature>
<feature type="compositionally biased region" description="Basic and acidic residues" evidence="1">
    <location>
        <begin position="158"/>
        <end position="169"/>
    </location>
</feature>
<keyword evidence="3" id="KW-1185">Reference proteome</keyword>
<evidence type="ECO:0000313" key="3">
    <source>
        <dbReference type="Proteomes" id="UP000244855"/>
    </source>
</evidence>
<feature type="compositionally biased region" description="Pro residues" evidence="1">
    <location>
        <begin position="20"/>
        <end position="36"/>
    </location>
</feature>
<sequence>MTPSTPPLPPPLLPSTQTSPTPPPPLPSPPFHPIPNVPNFRDIGGYPIIPPPTKTTSSSSSTTSTLPLPPRPRPPLRVRKNIIYRGSDPTHITPAGEAKLRALGIVRDYDLRTTAQIKRMGGGKEMEGIERVCVPLFEDSSSSSSSSSSSCAGGGGNKQEEKEEEEKTKRRYELYADDGTEGILSAFLEILLSSRTAYRAILLPLITTPSSPIISTPSLTPLHTPNPPPHPRPSSTHAAAIFLHCTTGNNRTGVLIAVLLSLLYVPAKTIAYEYALSNLGLAATRRGNIERLLAKGAFAALGDEGMRRRKCERMLSAREESVVALLKEVEGRWEGGAEGFFRDVVGLSGDEIEGVRRALTEEGEGEKGWRVGF</sequence>
<evidence type="ECO:0000256" key="1">
    <source>
        <dbReference type="SAM" id="MobiDB-lite"/>
    </source>
</evidence>
<dbReference type="Proteomes" id="UP000244855">
    <property type="component" value="Unassembled WGS sequence"/>
</dbReference>
<evidence type="ECO:0000313" key="2">
    <source>
        <dbReference type="EMBL" id="PVH95924.1"/>
    </source>
</evidence>
<gene>
    <name evidence="2" type="ORF">DM02DRAFT_675167</name>
</gene>
<feature type="compositionally biased region" description="Low complexity" evidence="1">
    <location>
        <begin position="140"/>
        <end position="150"/>
    </location>
</feature>
<dbReference type="AlphaFoldDB" id="A0A2V1DFK3"/>
<feature type="compositionally biased region" description="Pro residues" evidence="1">
    <location>
        <begin position="1"/>
        <end position="13"/>
    </location>
</feature>
<name>A0A2V1DFK3_9PLEO</name>
<accession>A0A2V1DFK3</accession>
<dbReference type="InterPro" id="IPR026893">
    <property type="entry name" value="Tyr/Ser_Pase_IphP-type"/>
</dbReference>
<dbReference type="OrthoDB" id="449382at2759"/>
<dbReference type="GO" id="GO:0004721">
    <property type="term" value="F:phosphoprotein phosphatase activity"/>
    <property type="evidence" value="ECO:0007669"/>
    <property type="project" value="InterPro"/>
</dbReference>
<reference evidence="2 3" key="1">
    <citation type="journal article" date="2018" name="Sci. Rep.">
        <title>Comparative genomics provides insights into the lifestyle and reveals functional heterogeneity of dark septate endophytic fungi.</title>
        <authorList>
            <person name="Knapp D.G."/>
            <person name="Nemeth J.B."/>
            <person name="Barry K."/>
            <person name="Hainaut M."/>
            <person name="Henrissat B."/>
            <person name="Johnson J."/>
            <person name="Kuo A."/>
            <person name="Lim J.H.P."/>
            <person name="Lipzen A."/>
            <person name="Nolan M."/>
            <person name="Ohm R.A."/>
            <person name="Tamas L."/>
            <person name="Grigoriev I.V."/>
            <person name="Spatafora J.W."/>
            <person name="Nagy L.G."/>
            <person name="Kovacs G.M."/>
        </authorList>
    </citation>
    <scope>NUCLEOTIDE SEQUENCE [LARGE SCALE GENOMIC DNA]</scope>
    <source>
        <strain evidence="2 3">DSE2036</strain>
    </source>
</reference>
<dbReference type="Pfam" id="PF13350">
    <property type="entry name" value="Y_phosphatase3"/>
    <property type="match status" value="2"/>
</dbReference>
<dbReference type="InterPro" id="IPR016130">
    <property type="entry name" value="Tyr_Pase_AS"/>
</dbReference>
<evidence type="ECO:0008006" key="4">
    <source>
        <dbReference type="Google" id="ProtNLM"/>
    </source>
</evidence>
<organism evidence="2 3">
    <name type="scientific">Periconia macrospinosa</name>
    <dbReference type="NCBI Taxonomy" id="97972"/>
    <lineage>
        <taxon>Eukaryota</taxon>
        <taxon>Fungi</taxon>
        <taxon>Dikarya</taxon>
        <taxon>Ascomycota</taxon>
        <taxon>Pezizomycotina</taxon>
        <taxon>Dothideomycetes</taxon>
        <taxon>Pleosporomycetidae</taxon>
        <taxon>Pleosporales</taxon>
        <taxon>Massarineae</taxon>
        <taxon>Periconiaceae</taxon>
        <taxon>Periconia</taxon>
    </lineage>
</organism>
<feature type="region of interest" description="Disordered" evidence="1">
    <location>
        <begin position="1"/>
        <end position="77"/>
    </location>
</feature>
<proteinExistence type="predicted"/>
<dbReference type="PROSITE" id="PS00383">
    <property type="entry name" value="TYR_PHOSPHATASE_1"/>
    <property type="match status" value="1"/>
</dbReference>
<dbReference type="Gene3D" id="3.90.190.10">
    <property type="entry name" value="Protein tyrosine phosphatase superfamily"/>
    <property type="match status" value="1"/>
</dbReference>
<dbReference type="EMBL" id="KZ805480">
    <property type="protein sequence ID" value="PVH95924.1"/>
    <property type="molecule type" value="Genomic_DNA"/>
</dbReference>